<evidence type="ECO:0000313" key="10">
    <source>
        <dbReference type="EMBL" id="GLW64873.1"/>
    </source>
</evidence>
<evidence type="ECO:0000256" key="1">
    <source>
        <dbReference type="ARBA" id="ARBA00010641"/>
    </source>
</evidence>
<proteinExistence type="inferred from homology"/>
<evidence type="ECO:0000259" key="9">
    <source>
        <dbReference type="Pfam" id="PF13490"/>
    </source>
</evidence>
<dbReference type="SUPFAM" id="SSF88659">
    <property type="entry name" value="Sigma3 and sigma4 domains of RNA polymerase sigma factors"/>
    <property type="match status" value="1"/>
</dbReference>
<evidence type="ECO:0000259" key="8">
    <source>
        <dbReference type="Pfam" id="PF04542"/>
    </source>
</evidence>
<dbReference type="Gene3D" id="1.10.10.10">
    <property type="entry name" value="Winged helix-like DNA-binding domain superfamily/Winged helix DNA-binding domain"/>
    <property type="match status" value="1"/>
</dbReference>
<feature type="region of interest" description="Disordered" evidence="6">
    <location>
        <begin position="465"/>
        <end position="490"/>
    </location>
</feature>
<keyword evidence="4" id="KW-0238">DNA-binding</keyword>
<dbReference type="GO" id="GO:0006352">
    <property type="term" value="P:DNA-templated transcription initiation"/>
    <property type="evidence" value="ECO:0007669"/>
    <property type="project" value="InterPro"/>
</dbReference>
<dbReference type="GO" id="GO:0003677">
    <property type="term" value="F:DNA binding"/>
    <property type="evidence" value="ECO:0007669"/>
    <property type="project" value="UniProtKB-KW"/>
</dbReference>
<dbReference type="Proteomes" id="UP001165124">
    <property type="component" value="Unassembled WGS sequence"/>
</dbReference>
<dbReference type="NCBIfam" id="TIGR02937">
    <property type="entry name" value="sigma70-ECF"/>
    <property type="match status" value="1"/>
</dbReference>
<gene>
    <name evidence="10" type="ORF">Arub01_31170</name>
</gene>
<keyword evidence="11" id="KW-1185">Reference proteome</keyword>
<evidence type="ECO:0000256" key="5">
    <source>
        <dbReference type="ARBA" id="ARBA00023163"/>
    </source>
</evidence>
<reference evidence="10" key="1">
    <citation type="submission" date="2023-02" db="EMBL/GenBank/DDBJ databases">
        <title>Actinomadura rubrobrunea NBRC 14622.</title>
        <authorList>
            <person name="Ichikawa N."/>
            <person name="Sato H."/>
            <person name="Tonouchi N."/>
        </authorList>
    </citation>
    <scope>NUCLEOTIDE SEQUENCE</scope>
    <source>
        <strain evidence="10">NBRC 14622</strain>
    </source>
</reference>
<feature type="transmembrane region" description="Helical" evidence="7">
    <location>
        <begin position="315"/>
        <end position="334"/>
    </location>
</feature>
<feature type="region of interest" description="Disordered" evidence="6">
    <location>
        <begin position="112"/>
        <end position="139"/>
    </location>
</feature>
<dbReference type="Pfam" id="PF04542">
    <property type="entry name" value="Sigma70_r2"/>
    <property type="match status" value="1"/>
</dbReference>
<feature type="compositionally biased region" description="Low complexity" evidence="6">
    <location>
        <begin position="373"/>
        <end position="393"/>
    </location>
</feature>
<feature type="domain" description="RNA polymerase sigma-70 region 2" evidence="8">
    <location>
        <begin position="54"/>
        <end position="121"/>
    </location>
</feature>
<dbReference type="InterPro" id="IPR007627">
    <property type="entry name" value="RNA_pol_sigma70_r2"/>
</dbReference>
<dbReference type="EMBL" id="BSRZ01000006">
    <property type="protein sequence ID" value="GLW64873.1"/>
    <property type="molecule type" value="Genomic_DNA"/>
</dbReference>
<feature type="compositionally biased region" description="Pro residues" evidence="6">
    <location>
        <begin position="394"/>
        <end position="405"/>
    </location>
</feature>
<dbReference type="SUPFAM" id="SSF88946">
    <property type="entry name" value="Sigma2 domain of RNA polymerase sigma factors"/>
    <property type="match status" value="1"/>
</dbReference>
<evidence type="ECO:0000256" key="3">
    <source>
        <dbReference type="ARBA" id="ARBA00023082"/>
    </source>
</evidence>
<comment type="similarity">
    <text evidence="1">Belongs to the sigma-70 factor family. ECF subfamily.</text>
</comment>
<comment type="caution">
    <text evidence="10">The sequence shown here is derived from an EMBL/GenBank/DDBJ whole genome shotgun (WGS) entry which is preliminary data.</text>
</comment>
<dbReference type="AlphaFoldDB" id="A0A9W6PXN5"/>
<dbReference type="Gene3D" id="1.10.1740.10">
    <property type="match status" value="1"/>
</dbReference>
<dbReference type="InterPro" id="IPR013324">
    <property type="entry name" value="RNA_pol_sigma_r3/r4-like"/>
</dbReference>
<feature type="compositionally biased region" description="Basic residues" evidence="6">
    <location>
        <begin position="480"/>
        <end position="490"/>
    </location>
</feature>
<keyword evidence="3" id="KW-0731">Sigma factor</keyword>
<dbReference type="Pfam" id="PF13490">
    <property type="entry name" value="zf-HC2"/>
    <property type="match status" value="1"/>
</dbReference>
<dbReference type="InterPro" id="IPR014284">
    <property type="entry name" value="RNA_pol_sigma-70_dom"/>
</dbReference>
<evidence type="ECO:0000256" key="2">
    <source>
        <dbReference type="ARBA" id="ARBA00023015"/>
    </source>
</evidence>
<dbReference type="RefSeq" id="WP_067907274.1">
    <property type="nucleotide sequence ID" value="NZ_BSRZ01000006.1"/>
</dbReference>
<dbReference type="PANTHER" id="PTHR43133">
    <property type="entry name" value="RNA POLYMERASE ECF-TYPE SIGMA FACTO"/>
    <property type="match status" value="1"/>
</dbReference>
<name>A0A9W6PXN5_9ACTN</name>
<evidence type="ECO:0000256" key="6">
    <source>
        <dbReference type="SAM" id="MobiDB-lite"/>
    </source>
</evidence>
<dbReference type="GO" id="GO:0016987">
    <property type="term" value="F:sigma factor activity"/>
    <property type="evidence" value="ECO:0007669"/>
    <property type="project" value="UniProtKB-KW"/>
</dbReference>
<dbReference type="Gene3D" id="1.10.10.1320">
    <property type="entry name" value="Anti-sigma factor, zinc-finger domain"/>
    <property type="match status" value="1"/>
</dbReference>
<feature type="compositionally biased region" description="Basic and acidic residues" evidence="6">
    <location>
        <begin position="112"/>
        <end position="125"/>
    </location>
</feature>
<keyword evidence="7" id="KW-0472">Membrane</keyword>
<feature type="compositionally biased region" description="Pro residues" evidence="6">
    <location>
        <begin position="348"/>
        <end position="362"/>
    </location>
</feature>
<accession>A0A9W6PXN5</accession>
<dbReference type="InterPro" id="IPR039425">
    <property type="entry name" value="RNA_pol_sigma-70-like"/>
</dbReference>
<sequence>MVDGRRSPGKGIASTGWEVFVSDAASPDPTAEESSDAALISRVRAGDSSASATLYERHAAAARTLARHLTGAGAAEDVVREAFAKVLDALRRGGGPRAEFRPYLLTAVRRTVDDRRRSERRPTDRSEEDDPGAPFADPALEGLERSMVARAFRSLPERWRTVLWHTEVEGAEPAEVAPLLGLTPDGAAALAHRAREGLRQAYLRLHLPAEDMDASPSGAGAAASRPAEECRAVLGKLGAHVRGGSSRRESRAVRRHLDGCERCAAVAAELAAVGSALREVVGPLVLGAAAGAYTGAAQGGGVFGFPQRPTRRQQVLGGAAAALAAAVVLGLILVSGDESIRPAHESPGGPPRPAPSPTPPADLPASEAAPSSPVTAPVGGPPRAGRAGSVVRPSPAPNPPAVRPRPPGERLVTRIGVVGALLRDERGIVAFSVRNDGASLTGALVADVDLPPGVAYAGGATGRRAARSTAARSSGDGWRCRPRRGRTPGRAARVRCTRAPLPPGAAVSAYLRVYVAASAPYGAAPTVTVSSGGMRLGAARAPHGVTRAGLPARFAADGRLHTVHAGNALLTCDMSRPDCRRTLRRTGHRRDNDWWRMRPLDQDRAAATRASSAARVRLPEKSTVLWAGLYWSGTARPRGPVTVKLRPPGTSYRTVRAAEVSRGRLPVGPVYQAFADVTALVRRHGGGVWWCADPPLRTGAGRYAGWALVVVVASPDAPHRQAMVLDAVRARRAPVLDARRRLDAPVGGLLAAGRPGRVGAVVWEGDADLSGDRLLLDGRPLVPAAGDRDPGNVFDGSARGAVGPGLSFGVDVDDFSAFPRNYRTLTFHAGRDACLPGVVTVATTRG</sequence>
<organism evidence="10 11">
    <name type="scientific">Actinomadura rubrobrunea</name>
    <dbReference type="NCBI Taxonomy" id="115335"/>
    <lineage>
        <taxon>Bacteria</taxon>
        <taxon>Bacillati</taxon>
        <taxon>Actinomycetota</taxon>
        <taxon>Actinomycetes</taxon>
        <taxon>Streptosporangiales</taxon>
        <taxon>Thermomonosporaceae</taxon>
        <taxon>Actinomadura</taxon>
    </lineage>
</organism>
<evidence type="ECO:0000313" key="11">
    <source>
        <dbReference type="Proteomes" id="UP001165124"/>
    </source>
</evidence>
<dbReference type="InterPro" id="IPR027383">
    <property type="entry name" value="Znf_put"/>
</dbReference>
<keyword evidence="5" id="KW-0804">Transcription</keyword>
<dbReference type="InterPro" id="IPR036388">
    <property type="entry name" value="WH-like_DNA-bd_sf"/>
</dbReference>
<dbReference type="InterPro" id="IPR013325">
    <property type="entry name" value="RNA_pol_sigma_r2"/>
</dbReference>
<keyword evidence="7" id="KW-0812">Transmembrane</keyword>
<dbReference type="InterPro" id="IPR041916">
    <property type="entry name" value="Anti_sigma_zinc_sf"/>
</dbReference>
<evidence type="ECO:0000256" key="4">
    <source>
        <dbReference type="ARBA" id="ARBA00023125"/>
    </source>
</evidence>
<protein>
    <recommendedName>
        <fullName evidence="12">Sigma-70 family RNA polymerase sigma factor</fullName>
    </recommendedName>
</protein>
<feature type="region of interest" description="Disordered" evidence="6">
    <location>
        <begin position="340"/>
        <end position="408"/>
    </location>
</feature>
<keyword evidence="7" id="KW-1133">Transmembrane helix</keyword>
<evidence type="ECO:0008006" key="12">
    <source>
        <dbReference type="Google" id="ProtNLM"/>
    </source>
</evidence>
<feature type="domain" description="Putative zinc-finger" evidence="9">
    <location>
        <begin position="230"/>
        <end position="264"/>
    </location>
</feature>
<keyword evidence="2" id="KW-0805">Transcription regulation</keyword>
<dbReference type="PANTHER" id="PTHR43133:SF8">
    <property type="entry name" value="RNA POLYMERASE SIGMA FACTOR HI_1459-RELATED"/>
    <property type="match status" value="1"/>
</dbReference>
<evidence type="ECO:0000256" key="7">
    <source>
        <dbReference type="SAM" id="Phobius"/>
    </source>
</evidence>